<dbReference type="Proteomes" id="UP000440578">
    <property type="component" value="Unassembled WGS sequence"/>
</dbReference>
<dbReference type="AlphaFoldDB" id="A0A6A4VUC9"/>
<gene>
    <name evidence="2" type="ORF">FJT64_005329</name>
</gene>
<proteinExistence type="predicted"/>
<comment type="caution">
    <text evidence="2">The sequence shown here is derived from an EMBL/GenBank/DDBJ whole genome shotgun (WGS) entry which is preliminary data.</text>
</comment>
<accession>A0A6A4VUC9</accession>
<evidence type="ECO:0000313" key="2">
    <source>
        <dbReference type="EMBL" id="KAF0297253.1"/>
    </source>
</evidence>
<sequence length="92" mass="10525">MVTVRPLTAALCALLVLVCLLPCSNGYILSRMTRETPQQECAVHGRCAFERYDVQPSEMLNRCICPPDTSCVRHYNNLGTEVWTYRCHYVSR</sequence>
<reference evidence="2 3" key="1">
    <citation type="submission" date="2019-07" db="EMBL/GenBank/DDBJ databases">
        <title>Draft genome assembly of a fouling barnacle, Amphibalanus amphitrite (Darwin, 1854): The first reference genome for Thecostraca.</title>
        <authorList>
            <person name="Kim W."/>
        </authorList>
    </citation>
    <scope>NUCLEOTIDE SEQUENCE [LARGE SCALE GENOMIC DNA]</scope>
    <source>
        <strain evidence="2">SNU_AA5</strain>
        <tissue evidence="2">Soma without cirri and trophi</tissue>
    </source>
</reference>
<name>A0A6A4VUC9_AMPAM</name>
<feature type="chain" id="PRO_5025334481" evidence="1">
    <location>
        <begin position="27"/>
        <end position="92"/>
    </location>
</feature>
<organism evidence="2 3">
    <name type="scientific">Amphibalanus amphitrite</name>
    <name type="common">Striped barnacle</name>
    <name type="synonym">Balanus amphitrite</name>
    <dbReference type="NCBI Taxonomy" id="1232801"/>
    <lineage>
        <taxon>Eukaryota</taxon>
        <taxon>Metazoa</taxon>
        <taxon>Ecdysozoa</taxon>
        <taxon>Arthropoda</taxon>
        <taxon>Crustacea</taxon>
        <taxon>Multicrustacea</taxon>
        <taxon>Cirripedia</taxon>
        <taxon>Thoracica</taxon>
        <taxon>Thoracicalcarea</taxon>
        <taxon>Balanomorpha</taxon>
        <taxon>Balanoidea</taxon>
        <taxon>Balanidae</taxon>
        <taxon>Amphibalaninae</taxon>
        <taxon>Amphibalanus</taxon>
    </lineage>
</organism>
<protein>
    <submittedName>
        <fullName evidence="2">Uncharacterized protein</fullName>
    </submittedName>
</protein>
<evidence type="ECO:0000256" key="1">
    <source>
        <dbReference type="SAM" id="SignalP"/>
    </source>
</evidence>
<keyword evidence="1" id="KW-0732">Signal</keyword>
<evidence type="ECO:0000313" key="3">
    <source>
        <dbReference type="Proteomes" id="UP000440578"/>
    </source>
</evidence>
<feature type="signal peptide" evidence="1">
    <location>
        <begin position="1"/>
        <end position="26"/>
    </location>
</feature>
<dbReference type="EMBL" id="VIIS01001503">
    <property type="protein sequence ID" value="KAF0297253.1"/>
    <property type="molecule type" value="Genomic_DNA"/>
</dbReference>
<keyword evidence="3" id="KW-1185">Reference proteome</keyword>